<name>A0A9Q3GI58_9BASI</name>
<sequence>MSPVHLRNQPEDRQGLFRTRRPGTGHRGNGGEWQNSHQGESCIKRWQLTSCRTTRQDNVNHHMCHMRMSLKAQTHFNTICNVWVITPHGATKKFGMLTFVDEMTSAPLPACLCARTAPQMRLRHCPPSPTSPLLTLSHPRPYHLYTCGVPSQHGSNAVYHPYAHVVSSQHSLPSLRLRSAFPTWLQHSLPSLCSHSALPAWLRRLPSRHASNTAYHPYAHVVPSRHASNTAYHPYACVVPSRHGSNTAYHPYPRVVPSQHGSNTAYHPYADMVPSRHGSNTAYHPHARVVPS</sequence>
<dbReference type="EMBL" id="AVOT02001736">
    <property type="protein sequence ID" value="MBW0467980.1"/>
    <property type="molecule type" value="Genomic_DNA"/>
</dbReference>
<protein>
    <submittedName>
        <fullName evidence="2">Uncharacterized protein</fullName>
    </submittedName>
</protein>
<keyword evidence="3" id="KW-1185">Reference proteome</keyword>
<organism evidence="2 3">
    <name type="scientific">Austropuccinia psidii MF-1</name>
    <dbReference type="NCBI Taxonomy" id="1389203"/>
    <lineage>
        <taxon>Eukaryota</taxon>
        <taxon>Fungi</taxon>
        <taxon>Dikarya</taxon>
        <taxon>Basidiomycota</taxon>
        <taxon>Pucciniomycotina</taxon>
        <taxon>Pucciniomycetes</taxon>
        <taxon>Pucciniales</taxon>
        <taxon>Sphaerophragmiaceae</taxon>
        <taxon>Austropuccinia</taxon>
    </lineage>
</organism>
<evidence type="ECO:0000313" key="2">
    <source>
        <dbReference type="EMBL" id="MBW0467980.1"/>
    </source>
</evidence>
<dbReference type="AlphaFoldDB" id="A0A9Q3GI58"/>
<dbReference type="OrthoDB" id="538223at2759"/>
<dbReference type="Proteomes" id="UP000765509">
    <property type="component" value="Unassembled WGS sequence"/>
</dbReference>
<proteinExistence type="predicted"/>
<feature type="region of interest" description="Disordered" evidence="1">
    <location>
        <begin position="1"/>
        <end position="37"/>
    </location>
</feature>
<reference evidence="2" key="1">
    <citation type="submission" date="2021-03" db="EMBL/GenBank/DDBJ databases">
        <title>Draft genome sequence of rust myrtle Austropuccinia psidii MF-1, a brazilian biotype.</title>
        <authorList>
            <person name="Quecine M.C."/>
            <person name="Pachon D.M.R."/>
            <person name="Bonatelli M.L."/>
            <person name="Correr F.H."/>
            <person name="Franceschini L.M."/>
            <person name="Leite T.F."/>
            <person name="Margarido G.R.A."/>
            <person name="Almeida C.A."/>
            <person name="Ferrarezi J.A."/>
            <person name="Labate C.A."/>
        </authorList>
    </citation>
    <scope>NUCLEOTIDE SEQUENCE</scope>
    <source>
        <strain evidence="2">MF-1</strain>
    </source>
</reference>
<evidence type="ECO:0000313" key="3">
    <source>
        <dbReference type="Proteomes" id="UP000765509"/>
    </source>
</evidence>
<comment type="caution">
    <text evidence="2">The sequence shown here is derived from an EMBL/GenBank/DDBJ whole genome shotgun (WGS) entry which is preliminary data.</text>
</comment>
<accession>A0A9Q3GI58</accession>
<evidence type="ECO:0000256" key="1">
    <source>
        <dbReference type="SAM" id="MobiDB-lite"/>
    </source>
</evidence>
<gene>
    <name evidence="2" type="ORF">O181_007695</name>
</gene>